<dbReference type="EMBL" id="CACVBY010000005">
    <property type="protein sequence ID" value="CAA7386074.1"/>
    <property type="molecule type" value="Genomic_DNA"/>
</dbReference>
<evidence type="ECO:0000313" key="3">
    <source>
        <dbReference type="Proteomes" id="UP000445309"/>
    </source>
</evidence>
<name>A0A6N4XJP7_9FLAO</name>
<accession>A0A6N4XJP7</accession>
<keyword evidence="3" id="KW-1185">Reference proteome</keyword>
<evidence type="ECO:0008006" key="4">
    <source>
        <dbReference type="Google" id="ProtNLM"/>
    </source>
</evidence>
<proteinExistence type="predicted"/>
<evidence type="ECO:0000313" key="2">
    <source>
        <dbReference type="EMBL" id="CAA7386074.1"/>
    </source>
</evidence>
<keyword evidence="1" id="KW-0732">Signal</keyword>
<feature type="chain" id="PRO_5026905643" description="Secretion system C-terminal sorting domain-containing protein" evidence="1">
    <location>
        <begin position="20"/>
        <end position="155"/>
    </location>
</feature>
<feature type="signal peptide" evidence="1">
    <location>
        <begin position="1"/>
        <end position="19"/>
    </location>
</feature>
<organism evidence="2 3">
    <name type="scientific">Chryseobacterium fistulae</name>
    <dbReference type="NCBI Taxonomy" id="2675058"/>
    <lineage>
        <taxon>Bacteria</taxon>
        <taxon>Pseudomonadati</taxon>
        <taxon>Bacteroidota</taxon>
        <taxon>Flavobacteriia</taxon>
        <taxon>Flavobacteriales</taxon>
        <taxon>Weeksellaceae</taxon>
        <taxon>Chryseobacterium group</taxon>
        <taxon>Chryseobacterium</taxon>
    </lineage>
</organism>
<sequence>MKSKLFSLPSLLIGILSYAQTEVFFKYDEAGNQRYRGPNSAAKKAKKVEKVSEISSLALTKSQIGIDEKAFWEQVRLYPVPVRHSLTIDWTKEVDGLIESISLFEHGSIHWKFQKQNIPDLNRQIAIDMSDYNKGVYIISFTLKGGKAISRNITK</sequence>
<protein>
    <recommendedName>
        <fullName evidence="4">Secretion system C-terminal sorting domain-containing protein</fullName>
    </recommendedName>
</protein>
<dbReference type="Proteomes" id="UP000445309">
    <property type="component" value="Unassembled WGS sequence"/>
</dbReference>
<reference evidence="2 3" key="1">
    <citation type="submission" date="2020-01" db="EMBL/GenBank/DDBJ databases">
        <authorList>
            <person name="Rodrigo-Torres L."/>
            <person name="Arahal R. D."/>
            <person name="Lucena T."/>
        </authorList>
    </citation>
    <scope>NUCLEOTIDE SEQUENCE [LARGE SCALE GENOMIC DNA]</scope>
    <source>
        <strain evidence="2 3">CECT 9393</strain>
    </source>
</reference>
<gene>
    <name evidence="2" type="ORF">CHRY9393_00364</name>
</gene>
<evidence type="ECO:0000256" key="1">
    <source>
        <dbReference type="SAM" id="SignalP"/>
    </source>
</evidence>
<dbReference type="AlphaFoldDB" id="A0A6N4XJP7"/>
<dbReference type="RefSeq" id="WP_162071793.1">
    <property type="nucleotide sequence ID" value="NZ_CACVBY010000005.1"/>
</dbReference>